<evidence type="ECO:0000313" key="4">
    <source>
        <dbReference type="RefSeq" id="XP_021802894.1"/>
    </source>
</evidence>
<dbReference type="AlphaFoldDB" id="A0A6P5RIR8"/>
<keyword evidence="3" id="KW-1185">Reference proteome</keyword>
<gene>
    <name evidence="4" type="primary">LOC110746982</name>
</gene>
<dbReference type="NCBIfam" id="TIGR00756">
    <property type="entry name" value="PPR"/>
    <property type="match status" value="3"/>
</dbReference>
<name>A0A6P5RIR8_PRUAV</name>
<dbReference type="PROSITE" id="PS51375">
    <property type="entry name" value="PPR"/>
    <property type="match status" value="3"/>
</dbReference>
<dbReference type="InterPro" id="IPR002885">
    <property type="entry name" value="PPR_rpt"/>
</dbReference>
<dbReference type="GeneID" id="110746982"/>
<dbReference type="PANTHER" id="PTHR47926:SF436">
    <property type="entry name" value="PENTATRICOPEPTIDE REPEAT-CONTAINING PROTEIN ELI1, CHLOROPLASTIC-LIKE ISOFORM X2"/>
    <property type="match status" value="1"/>
</dbReference>
<evidence type="ECO:0000313" key="3">
    <source>
        <dbReference type="Proteomes" id="UP000515124"/>
    </source>
</evidence>
<proteinExistence type="predicted"/>
<dbReference type="Pfam" id="PF01535">
    <property type="entry name" value="PPR"/>
    <property type="match status" value="3"/>
</dbReference>
<feature type="repeat" description="PPR" evidence="2">
    <location>
        <begin position="48"/>
        <end position="82"/>
    </location>
</feature>
<dbReference type="InterPro" id="IPR011990">
    <property type="entry name" value="TPR-like_helical_dom_sf"/>
</dbReference>
<dbReference type="Gene3D" id="1.25.40.10">
    <property type="entry name" value="Tetratricopeptide repeat domain"/>
    <property type="match status" value="2"/>
</dbReference>
<feature type="repeat" description="PPR" evidence="2">
    <location>
        <begin position="152"/>
        <end position="186"/>
    </location>
</feature>
<sequence>MCSCGRLQVRQIHSPSDFQIWNALIDLYAKCEKLAEACLVFEQLPCKSVVFWNSMLDGFCRSGDIKKARLFFNEILEKDSSNVQPNKITLASVLSSCASVAALNHGIWVHVYIKKNHIELDIMLGTALIDMYGKCGSIEEAYEIFSDMTEKNEFVWTAMIAAHAMEGQAQKAIDLFSEMEALATKL</sequence>
<protein>
    <submittedName>
        <fullName evidence="4">Pentatricopeptide repeat-containing protein At1g50270-like</fullName>
    </submittedName>
</protein>
<keyword evidence="1" id="KW-0677">Repeat</keyword>
<reference evidence="4" key="1">
    <citation type="submission" date="2025-08" db="UniProtKB">
        <authorList>
            <consortium name="RefSeq"/>
        </authorList>
    </citation>
    <scope>IDENTIFICATION</scope>
</reference>
<feature type="repeat" description="PPR" evidence="2">
    <location>
        <begin position="121"/>
        <end position="151"/>
    </location>
</feature>
<dbReference type="InterPro" id="IPR046960">
    <property type="entry name" value="PPR_At4g14850-like_plant"/>
</dbReference>
<evidence type="ECO:0000256" key="1">
    <source>
        <dbReference type="ARBA" id="ARBA00022737"/>
    </source>
</evidence>
<dbReference type="GO" id="GO:0009451">
    <property type="term" value="P:RNA modification"/>
    <property type="evidence" value="ECO:0007669"/>
    <property type="project" value="InterPro"/>
</dbReference>
<dbReference type="RefSeq" id="XP_021802894.1">
    <property type="nucleotide sequence ID" value="XM_021947202.1"/>
</dbReference>
<dbReference type="Proteomes" id="UP000515124">
    <property type="component" value="Unplaced"/>
</dbReference>
<evidence type="ECO:0000256" key="2">
    <source>
        <dbReference type="PROSITE-ProRule" id="PRU00708"/>
    </source>
</evidence>
<dbReference type="PANTHER" id="PTHR47926">
    <property type="entry name" value="PENTATRICOPEPTIDE REPEAT-CONTAINING PROTEIN"/>
    <property type="match status" value="1"/>
</dbReference>
<organism evidence="3 4">
    <name type="scientific">Prunus avium</name>
    <name type="common">Cherry</name>
    <name type="synonym">Cerasus avium</name>
    <dbReference type="NCBI Taxonomy" id="42229"/>
    <lineage>
        <taxon>Eukaryota</taxon>
        <taxon>Viridiplantae</taxon>
        <taxon>Streptophyta</taxon>
        <taxon>Embryophyta</taxon>
        <taxon>Tracheophyta</taxon>
        <taxon>Spermatophyta</taxon>
        <taxon>Magnoliopsida</taxon>
        <taxon>eudicotyledons</taxon>
        <taxon>Gunneridae</taxon>
        <taxon>Pentapetalae</taxon>
        <taxon>rosids</taxon>
        <taxon>fabids</taxon>
        <taxon>Rosales</taxon>
        <taxon>Rosaceae</taxon>
        <taxon>Amygdaloideae</taxon>
        <taxon>Amygdaleae</taxon>
        <taxon>Prunus</taxon>
    </lineage>
</organism>
<dbReference type="KEGG" id="pavi:110746982"/>
<accession>A0A6P5RIR8</accession>
<dbReference type="Pfam" id="PF13041">
    <property type="entry name" value="PPR_2"/>
    <property type="match status" value="1"/>
</dbReference>
<dbReference type="GO" id="GO:0003723">
    <property type="term" value="F:RNA binding"/>
    <property type="evidence" value="ECO:0007669"/>
    <property type="project" value="InterPro"/>
</dbReference>
<dbReference type="SUPFAM" id="SSF48452">
    <property type="entry name" value="TPR-like"/>
    <property type="match status" value="1"/>
</dbReference>